<feature type="chain" id="PRO_5002538735" description="PEGA domain-containing protein" evidence="1">
    <location>
        <begin position="21"/>
        <end position="355"/>
    </location>
</feature>
<dbReference type="Proteomes" id="UP000034032">
    <property type="component" value="Unassembled WGS sequence"/>
</dbReference>
<dbReference type="AlphaFoldDB" id="A0A0G1NC56"/>
<dbReference type="EMBL" id="LCJR01000015">
    <property type="protein sequence ID" value="KKT81779.1"/>
    <property type="molecule type" value="Genomic_DNA"/>
</dbReference>
<evidence type="ECO:0000256" key="1">
    <source>
        <dbReference type="SAM" id="SignalP"/>
    </source>
</evidence>
<reference evidence="3 4" key="1">
    <citation type="journal article" date="2015" name="Nature">
        <title>rRNA introns, odd ribosomes, and small enigmatic genomes across a large radiation of phyla.</title>
        <authorList>
            <person name="Brown C.T."/>
            <person name="Hug L.A."/>
            <person name="Thomas B.C."/>
            <person name="Sharon I."/>
            <person name="Castelle C.J."/>
            <person name="Singh A."/>
            <person name="Wilkins M.J."/>
            <person name="Williams K.H."/>
            <person name="Banfield J.F."/>
        </authorList>
    </citation>
    <scope>NUCLEOTIDE SEQUENCE [LARGE SCALE GENOMIC DNA]</scope>
</reference>
<keyword evidence="1" id="KW-0732">Signal</keyword>
<accession>A0A0G1NC56</accession>
<feature type="signal peptide" evidence="1">
    <location>
        <begin position="1"/>
        <end position="20"/>
    </location>
</feature>
<dbReference type="PATRIC" id="fig|1619025.3.peg.628"/>
<comment type="caution">
    <text evidence="3">The sequence shown here is derived from an EMBL/GenBank/DDBJ whole genome shotgun (WGS) entry which is preliminary data.</text>
</comment>
<evidence type="ECO:0000313" key="3">
    <source>
        <dbReference type="EMBL" id="KKT81779.1"/>
    </source>
</evidence>
<feature type="domain" description="PEGA" evidence="2">
    <location>
        <begin position="219"/>
        <end position="265"/>
    </location>
</feature>
<name>A0A0G1NC56_9BACT</name>
<dbReference type="Pfam" id="PF08308">
    <property type="entry name" value="PEGA"/>
    <property type="match status" value="1"/>
</dbReference>
<organism evidence="3 4">
    <name type="scientific">Candidatus Yanofskybacteria bacterium GW2011_GWA2_44_9</name>
    <dbReference type="NCBI Taxonomy" id="1619025"/>
    <lineage>
        <taxon>Bacteria</taxon>
        <taxon>Candidatus Yanofskyibacteriota</taxon>
    </lineage>
</organism>
<gene>
    <name evidence="3" type="ORF">UW79_C0015G0018</name>
</gene>
<evidence type="ECO:0000259" key="2">
    <source>
        <dbReference type="Pfam" id="PF08308"/>
    </source>
</evidence>
<proteinExistence type="predicted"/>
<sequence>MVNKFAFIAVFIFAVSGIGAANFVSAQSQSPCSSSVSITDTSQAQPGIIFVVSNSAQAFFTITNSATSELIYKGDSYAWSREGVTAGTYTITWSAIPGCTTPPPETKSTDSRGSIAFAGNYLNISTPAPATTGTIYIRTNLTQSSDREKITFIITGPQNKTITANEFTWFYVPAGTYTITYSGEIEGYNAPASQTKTLSANGSIVFQVDYTLSQTTLPLTVDSFPAGATVYIDEVLVGKAPVVKKVSRGATHRIRCALTGYNDYVYNYVVAPFSSTVNAVKGDWRCLLTANNGQAVPASSPTPQQSLSPQEQPRTIVLPQNRIEQTTSPIAYPVQAKSKGFFSRIWQSILSLFKR</sequence>
<evidence type="ECO:0000313" key="4">
    <source>
        <dbReference type="Proteomes" id="UP000034032"/>
    </source>
</evidence>
<dbReference type="InterPro" id="IPR013229">
    <property type="entry name" value="PEGA"/>
</dbReference>
<protein>
    <recommendedName>
        <fullName evidence="2">PEGA domain-containing protein</fullName>
    </recommendedName>
</protein>